<feature type="coiled-coil region" evidence="1">
    <location>
        <begin position="75"/>
        <end position="109"/>
    </location>
</feature>
<keyword evidence="1" id="KW-0175">Coiled coil</keyword>
<gene>
    <name evidence="4" type="ordered locus">VIT_16s0022g02380</name>
</gene>
<feature type="region of interest" description="Disordered" evidence="2">
    <location>
        <begin position="170"/>
        <end position="200"/>
    </location>
</feature>
<dbReference type="InParanoid" id="F6HAQ2"/>
<dbReference type="GO" id="GO:0005634">
    <property type="term" value="C:nucleus"/>
    <property type="evidence" value="ECO:0007669"/>
    <property type="project" value="InterPro"/>
</dbReference>
<dbReference type="InterPro" id="IPR056924">
    <property type="entry name" value="SH3_Tf2-1"/>
</dbReference>
<dbReference type="Pfam" id="PF01486">
    <property type="entry name" value="K-box"/>
    <property type="match status" value="1"/>
</dbReference>
<organism evidence="4 5">
    <name type="scientific">Vitis vinifera</name>
    <name type="common">Grape</name>
    <dbReference type="NCBI Taxonomy" id="29760"/>
    <lineage>
        <taxon>Eukaryota</taxon>
        <taxon>Viridiplantae</taxon>
        <taxon>Streptophyta</taxon>
        <taxon>Embryophyta</taxon>
        <taxon>Tracheophyta</taxon>
        <taxon>Spermatophyta</taxon>
        <taxon>Magnoliopsida</taxon>
        <taxon>eudicotyledons</taxon>
        <taxon>Gunneridae</taxon>
        <taxon>Pentapetalae</taxon>
        <taxon>rosids</taxon>
        <taxon>Vitales</taxon>
        <taxon>Vitaceae</taxon>
        <taxon>Viteae</taxon>
        <taxon>Vitis</taxon>
    </lineage>
</organism>
<dbReference type="GO" id="GO:0006357">
    <property type="term" value="P:regulation of transcription by RNA polymerase II"/>
    <property type="evidence" value="ECO:0000318"/>
    <property type="project" value="GO_Central"/>
</dbReference>
<dbReference type="AlphaFoldDB" id="F6HAQ2"/>
<dbReference type="Pfam" id="PF24626">
    <property type="entry name" value="SH3_Tf2-1"/>
    <property type="match status" value="1"/>
</dbReference>
<feature type="compositionally biased region" description="Polar residues" evidence="2">
    <location>
        <begin position="176"/>
        <end position="197"/>
    </location>
</feature>
<feature type="domain" description="K-box" evidence="3">
    <location>
        <begin position="89"/>
        <end position="185"/>
    </location>
</feature>
<evidence type="ECO:0000313" key="5">
    <source>
        <dbReference type="Proteomes" id="UP000009183"/>
    </source>
</evidence>
<evidence type="ECO:0000259" key="3">
    <source>
        <dbReference type="PROSITE" id="PS51297"/>
    </source>
</evidence>
<reference evidence="5" key="1">
    <citation type="journal article" date="2007" name="Nature">
        <title>The grapevine genome sequence suggests ancestral hexaploidization in major angiosperm phyla.</title>
        <authorList>
            <consortium name="The French-Italian Public Consortium for Grapevine Genome Characterization."/>
            <person name="Jaillon O."/>
            <person name="Aury J.-M."/>
            <person name="Noel B."/>
            <person name="Policriti A."/>
            <person name="Clepet C."/>
            <person name="Casagrande A."/>
            <person name="Choisne N."/>
            <person name="Aubourg S."/>
            <person name="Vitulo N."/>
            <person name="Jubin C."/>
            <person name="Vezzi A."/>
            <person name="Legeai F."/>
            <person name="Hugueney P."/>
            <person name="Dasilva C."/>
            <person name="Horner D."/>
            <person name="Mica E."/>
            <person name="Jublot D."/>
            <person name="Poulain J."/>
            <person name="Bruyere C."/>
            <person name="Billault A."/>
            <person name="Segurens B."/>
            <person name="Gouyvenoux M."/>
            <person name="Ugarte E."/>
            <person name="Cattonaro F."/>
            <person name="Anthouard V."/>
            <person name="Vico V."/>
            <person name="Del Fabbro C."/>
            <person name="Alaux M."/>
            <person name="Di Gaspero G."/>
            <person name="Dumas V."/>
            <person name="Felice N."/>
            <person name="Paillard S."/>
            <person name="Juman I."/>
            <person name="Moroldo M."/>
            <person name="Scalabrin S."/>
            <person name="Canaguier A."/>
            <person name="Le Clainche I."/>
            <person name="Malacrida G."/>
            <person name="Durand E."/>
            <person name="Pesole G."/>
            <person name="Laucou V."/>
            <person name="Chatelet P."/>
            <person name="Merdinoglu D."/>
            <person name="Delledonne M."/>
            <person name="Pezzotti M."/>
            <person name="Lecharny A."/>
            <person name="Scarpelli C."/>
            <person name="Artiguenave F."/>
            <person name="Pe M.E."/>
            <person name="Valle G."/>
            <person name="Morgante M."/>
            <person name="Caboche M."/>
            <person name="Adam-Blondon A.-F."/>
            <person name="Weissenbach J."/>
            <person name="Quetier F."/>
            <person name="Wincker P."/>
        </authorList>
    </citation>
    <scope>NUCLEOTIDE SEQUENCE [LARGE SCALE GENOMIC DNA]</scope>
    <source>
        <strain evidence="5">cv. Pinot noir / PN40024</strain>
    </source>
</reference>
<evidence type="ECO:0000313" key="4">
    <source>
        <dbReference type="EMBL" id="CCB49234.1"/>
    </source>
</evidence>
<dbReference type="PaxDb" id="29760-VIT_16s0022g02380.t01"/>
<dbReference type="PROSITE" id="PS51297">
    <property type="entry name" value="K_BOX"/>
    <property type="match status" value="1"/>
</dbReference>
<accession>F6HAQ2</accession>
<proteinExistence type="predicted"/>
<sequence length="212" mass="24501">MGPFRVLKRLGENAYLLELPSNLHFSPIFNVEDLYIYHGHHNDASEELDLQLPPTLSPRLEIDMQSAIERYREHAKQVETNNPELEQYMQNLKQDAESMAKKIELLEVSQRKLLGQGLSSCSLDEILEIDSQLEKSLKSIRARKAQIFQEQIEELKEREKQLLEENARLSQKDTRQWQLSAQPSEGVTYSQSSPSSEVETELFIGLPEMRCS</sequence>
<dbReference type="EMBL" id="FN595506">
    <property type="protein sequence ID" value="CCB49234.1"/>
    <property type="molecule type" value="Genomic_DNA"/>
</dbReference>
<keyword evidence="5" id="KW-1185">Reference proteome</keyword>
<evidence type="ECO:0000256" key="1">
    <source>
        <dbReference type="SAM" id="Coils"/>
    </source>
</evidence>
<evidence type="ECO:0000256" key="2">
    <source>
        <dbReference type="SAM" id="MobiDB-lite"/>
    </source>
</evidence>
<dbReference type="GO" id="GO:0000981">
    <property type="term" value="F:DNA-binding transcription factor activity, RNA polymerase II-specific"/>
    <property type="evidence" value="ECO:0000318"/>
    <property type="project" value="GO_Central"/>
</dbReference>
<dbReference type="HOGENOM" id="CLU_053053_1_1_1"/>
<dbReference type="InterPro" id="IPR002487">
    <property type="entry name" value="TF_Kbox"/>
</dbReference>
<dbReference type="Proteomes" id="UP000009183">
    <property type="component" value="Chromosome 16"/>
</dbReference>
<name>F6HAQ2_VITVI</name>
<protein>
    <recommendedName>
        <fullName evidence="3">K-box domain-containing protein</fullName>
    </recommendedName>
</protein>
<dbReference type="GO" id="GO:0000978">
    <property type="term" value="F:RNA polymerase II cis-regulatory region sequence-specific DNA binding"/>
    <property type="evidence" value="ECO:0000318"/>
    <property type="project" value="GO_Central"/>
</dbReference>
<dbReference type="ExpressionAtlas" id="F6HAQ2">
    <property type="expression patterns" value="baseline and differential"/>
</dbReference>
<dbReference type="eggNOG" id="KOG0014">
    <property type="taxonomic scope" value="Eukaryota"/>
</dbReference>